<keyword evidence="3" id="KW-1185">Reference proteome</keyword>
<name>A0AAN8ELD1_9EURO</name>
<sequence>MTQTRSGTKTQGNQPTAGSTNKENVEPKSQTAPESSRSTKAQGRKRPSTACDKTTEAKKQKTKRTSPEETEEGTVPVSKHDDTKRTARDNNRNSNNAPTSKEDHGEMATDKKPRLTTPDLEFDYDRSQLRDPRPTPGRYRRPRRESIEMTETEKREIREKFTIPEPEKPKGRLNAFQKDKLFGQAALLNPMHTFHDLHVCHQKGRNGSPTYDSAGFQLDYHKVADWMRPKPYNKSAMVNGMQRSLDKKAKEEEEMYKIFFVDGKAPHIGPSDIPHQISDYVKDQVSKDIGVPFHQIAPAELRTWEQRGFQKVRREDWWREPNEEERKRMSKMQQGRVLRKDL</sequence>
<evidence type="ECO:0000313" key="2">
    <source>
        <dbReference type="EMBL" id="KAK5956395.1"/>
    </source>
</evidence>
<protein>
    <submittedName>
        <fullName evidence="2">Uncharacterized protein</fullName>
    </submittedName>
</protein>
<dbReference type="EMBL" id="JAKLMC020000005">
    <property type="protein sequence ID" value="KAK5956395.1"/>
    <property type="molecule type" value="Genomic_DNA"/>
</dbReference>
<feature type="compositionally biased region" description="Basic and acidic residues" evidence="1">
    <location>
        <begin position="78"/>
        <end position="91"/>
    </location>
</feature>
<feature type="region of interest" description="Disordered" evidence="1">
    <location>
        <begin position="1"/>
        <end position="154"/>
    </location>
</feature>
<proteinExistence type="predicted"/>
<dbReference type="Proteomes" id="UP001316803">
    <property type="component" value="Unassembled WGS sequence"/>
</dbReference>
<feature type="region of interest" description="Disordered" evidence="1">
    <location>
        <begin position="322"/>
        <end position="342"/>
    </location>
</feature>
<feature type="compositionally biased region" description="Polar residues" evidence="1">
    <location>
        <begin position="1"/>
        <end position="41"/>
    </location>
</feature>
<dbReference type="AlphaFoldDB" id="A0AAN8ELD1"/>
<feature type="compositionally biased region" description="Basic and acidic residues" evidence="1">
    <location>
        <begin position="123"/>
        <end position="133"/>
    </location>
</feature>
<accession>A0AAN8ELD1</accession>
<feature type="compositionally biased region" description="Basic and acidic residues" evidence="1">
    <location>
        <begin position="100"/>
        <end position="113"/>
    </location>
</feature>
<reference evidence="2 3" key="1">
    <citation type="submission" date="2022-12" db="EMBL/GenBank/DDBJ databases">
        <title>Genomic features and morphological characterization of a novel Knufia sp. strain isolated from spacecraft assembly facility.</title>
        <authorList>
            <person name="Teixeira M."/>
            <person name="Chander A.M."/>
            <person name="Stajich J.E."/>
            <person name="Venkateswaran K."/>
        </authorList>
    </citation>
    <scope>NUCLEOTIDE SEQUENCE [LARGE SCALE GENOMIC DNA]</scope>
    <source>
        <strain evidence="2 3">FJI-L2-BK-P2</strain>
    </source>
</reference>
<evidence type="ECO:0000256" key="1">
    <source>
        <dbReference type="SAM" id="MobiDB-lite"/>
    </source>
</evidence>
<feature type="compositionally biased region" description="Basic and acidic residues" evidence="1">
    <location>
        <begin position="144"/>
        <end position="154"/>
    </location>
</feature>
<evidence type="ECO:0000313" key="3">
    <source>
        <dbReference type="Proteomes" id="UP001316803"/>
    </source>
</evidence>
<organism evidence="2 3">
    <name type="scientific">Knufia fluminis</name>
    <dbReference type="NCBI Taxonomy" id="191047"/>
    <lineage>
        <taxon>Eukaryota</taxon>
        <taxon>Fungi</taxon>
        <taxon>Dikarya</taxon>
        <taxon>Ascomycota</taxon>
        <taxon>Pezizomycotina</taxon>
        <taxon>Eurotiomycetes</taxon>
        <taxon>Chaetothyriomycetidae</taxon>
        <taxon>Chaetothyriales</taxon>
        <taxon>Trichomeriaceae</taxon>
        <taxon>Knufia</taxon>
    </lineage>
</organism>
<comment type="caution">
    <text evidence="2">The sequence shown here is derived from an EMBL/GenBank/DDBJ whole genome shotgun (WGS) entry which is preliminary data.</text>
</comment>
<gene>
    <name evidence="2" type="ORF">OHC33_002972</name>
</gene>